<dbReference type="KEGG" id="pda:103722250"/>
<proteinExistence type="inferred from homology"/>
<sequence>MKKAEALIFLPSILLVLLLSWSPVVVSQEVEDEKEFSYEEGSPNGPDHWGEIHKEWAACNNGDMQSPIDLTHERVKIFPGLGRLKRSYKASNATLKNRGHDIMLKWAEGGGWIRINGTEYQLMQCHWHSPSEHSINGKRYDLEIHMVHQSSDQKNAVVGIMYKIGRPDTFLSELMEHIKEIADAEEKETNVGMVDPRHIKIGSRKYYRYMGSLTTPPCTQGVVWTITKKVRTVSREQVRLLREAVHDNAENNARPIQPINEREIQFYTPKIHEGDQRFPH</sequence>
<organism evidence="11 12">
    <name type="scientific">Phoenix dactylifera</name>
    <name type="common">Date palm</name>
    <dbReference type="NCBI Taxonomy" id="42345"/>
    <lineage>
        <taxon>Eukaryota</taxon>
        <taxon>Viridiplantae</taxon>
        <taxon>Streptophyta</taxon>
        <taxon>Embryophyta</taxon>
        <taxon>Tracheophyta</taxon>
        <taxon>Spermatophyta</taxon>
        <taxon>Magnoliopsida</taxon>
        <taxon>Liliopsida</taxon>
        <taxon>Arecaceae</taxon>
        <taxon>Coryphoideae</taxon>
        <taxon>Phoeniceae</taxon>
        <taxon>Phoenix</taxon>
    </lineage>
</organism>
<dbReference type="InterPro" id="IPR041891">
    <property type="entry name" value="Alpha_CA_prokaryot-like"/>
</dbReference>
<dbReference type="PROSITE" id="PS51144">
    <property type="entry name" value="ALPHA_CA_2"/>
    <property type="match status" value="1"/>
</dbReference>
<dbReference type="SMART" id="SM01057">
    <property type="entry name" value="Carb_anhydrase"/>
    <property type="match status" value="1"/>
</dbReference>
<dbReference type="InterPro" id="IPR001148">
    <property type="entry name" value="CA_dom"/>
</dbReference>
<dbReference type="Pfam" id="PF00194">
    <property type="entry name" value="Carb_anhydrase"/>
    <property type="match status" value="1"/>
</dbReference>
<protein>
    <recommendedName>
        <fullName evidence="2 9">Carbonic anhydrase</fullName>
        <ecNumber evidence="2 9">4.2.1.1</ecNumber>
    </recommendedName>
</protein>
<dbReference type="GeneID" id="103722250"/>
<evidence type="ECO:0000256" key="2">
    <source>
        <dbReference type="ARBA" id="ARBA00012925"/>
    </source>
</evidence>
<dbReference type="InterPro" id="IPR036398">
    <property type="entry name" value="CA_dom_sf"/>
</dbReference>
<dbReference type="InterPro" id="IPR018338">
    <property type="entry name" value="Carbonic_anhydrase_a-class_CS"/>
</dbReference>
<keyword evidence="7 9" id="KW-0456">Lyase</keyword>
<dbReference type="SUPFAM" id="SSF51069">
    <property type="entry name" value="Carbonic anhydrase"/>
    <property type="match status" value="1"/>
</dbReference>
<evidence type="ECO:0000256" key="6">
    <source>
        <dbReference type="ARBA" id="ARBA00023180"/>
    </source>
</evidence>
<evidence type="ECO:0000256" key="5">
    <source>
        <dbReference type="ARBA" id="ARBA00022833"/>
    </source>
</evidence>
<feature type="domain" description="Alpha-carbonic anhydrase" evidence="10">
    <location>
        <begin position="34"/>
        <end position="268"/>
    </location>
</feature>
<dbReference type="Gene3D" id="3.10.200.10">
    <property type="entry name" value="Alpha carbonic anhydrase"/>
    <property type="match status" value="1"/>
</dbReference>
<accession>A0A8B7D1A7</accession>
<dbReference type="PANTHER" id="PTHR18952:SF208">
    <property type="entry name" value="CARBONIC ANHYDRASE XA-RELATED"/>
    <property type="match status" value="1"/>
</dbReference>
<dbReference type="OrthoDB" id="429145at2759"/>
<dbReference type="GO" id="GO:0004089">
    <property type="term" value="F:carbonate dehydratase activity"/>
    <property type="evidence" value="ECO:0007669"/>
    <property type="project" value="UniProtKB-UniRule"/>
</dbReference>
<comment type="catalytic activity">
    <reaction evidence="8 9">
        <text>hydrogencarbonate + H(+) = CO2 + H2O</text>
        <dbReference type="Rhea" id="RHEA:10748"/>
        <dbReference type="ChEBI" id="CHEBI:15377"/>
        <dbReference type="ChEBI" id="CHEBI:15378"/>
        <dbReference type="ChEBI" id="CHEBI:16526"/>
        <dbReference type="ChEBI" id="CHEBI:17544"/>
        <dbReference type="EC" id="4.2.1.1"/>
    </reaction>
</comment>
<dbReference type="RefSeq" id="XP_008810946.2">
    <property type="nucleotide sequence ID" value="XM_008812724.4"/>
</dbReference>
<feature type="chain" id="PRO_5034766737" description="Carbonic anhydrase" evidence="9">
    <location>
        <begin position="28"/>
        <end position="280"/>
    </location>
</feature>
<keyword evidence="3 9" id="KW-0479">Metal-binding</keyword>
<evidence type="ECO:0000259" key="10">
    <source>
        <dbReference type="PROSITE" id="PS51144"/>
    </source>
</evidence>
<dbReference type="GO" id="GO:0006730">
    <property type="term" value="P:one-carbon metabolic process"/>
    <property type="evidence" value="ECO:0007669"/>
    <property type="project" value="TreeGrafter"/>
</dbReference>
<evidence type="ECO:0000256" key="7">
    <source>
        <dbReference type="ARBA" id="ARBA00023239"/>
    </source>
</evidence>
<reference evidence="12" key="2">
    <citation type="submission" date="2025-08" db="UniProtKB">
        <authorList>
            <consortium name="RefSeq"/>
        </authorList>
    </citation>
    <scope>IDENTIFICATION</scope>
    <source>
        <tissue evidence="12">Young leaves</tissue>
    </source>
</reference>
<evidence type="ECO:0000313" key="11">
    <source>
        <dbReference type="Proteomes" id="UP000228380"/>
    </source>
</evidence>
<dbReference type="CDD" id="cd03124">
    <property type="entry name" value="alpha_CA_prokaryotic_like"/>
    <property type="match status" value="1"/>
</dbReference>
<keyword evidence="4 9" id="KW-0732">Signal</keyword>
<feature type="signal peptide" evidence="9">
    <location>
        <begin position="1"/>
        <end position="27"/>
    </location>
</feature>
<dbReference type="Proteomes" id="UP000228380">
    <property type="component" value="Chromosome 2"/>
</dbReference>
<dbReference type="EC" id="4.2.1.1" evidence="2 9"/>
<name>A0A8B7D1A7_PHODC</name>
<evidence type="ECO:0000256" key="3">
    <source>
        <dbReference type="ARBA" id="ARBA00022723"/>
    </source>
</evidence>
<comment type="function">
    <text evidence="9">Reversible hydration of carbon dioxide.</text>
</comment>
<evidence type="ECO:0000313" key="12">
    <source>
        <dbReference type="RefSeq" id="XP_008810946.2"/>
    </source>
</evidence>
<dbReference type="InterPro" id="IPR023561">
    <property type="entry name" value="Carbonic_anhydrase_a-class"/>
</dbReference>
<reference evidence="11" key="1">
    <citation type="journal article" date="2019" name="Nat. Commun.">
        <title>Genome-wide association mapping of date palm fruit traits.</title>
        <authorList>
            <person name="Hazzouri K.M."/>
            <person name="Gros-Balthazard M."/>
            <person name="Flowers J.M."/>
            <person name="Copetti D."/>
            <person name="Lemansour A."/>
            <person name="Lebrun M."/>
            <person name="Masmoudi K."/>
            <person name="Ferrand S."/>
            <person name="Dhar M.I."/>
            <person name="Fresquez Z.A."/>
            <person name="Rosas U."/>
            <person name="Zhang J."/>
            <person name="Talag J."/>
            <person name="Lee S."/>
            <person name="Kudrna D."/>
            <person name="Powell R.F."/>
            <person name="Leitch I.J."/>
            <person name="Krueger R.R."/>
            <person name="Wing R.A."/>
            <person name="Amiri K.M.A."/>
            <person name="Purugganan M.D."/>
        </authorList>
    </citation>
    <scope>NUCLEOTIDE SEQUENCE [LARGE SCALE GENOMIC DNA]</scope>
    <source>
        <strain evidence="11">cv. Khalas</strain>
    </source>
</reference>
<dbReference type="FunFam" id="3.10.200.10:FF:000007">
    <property type="entry name" value="Alpha carbonic anhydrase 3"/>
    <property type="match status" value="1"/>
</dbReference>
<comment type="similarity">
    <text evidence="9">Belongs to the alpha-carbonic anhydrase family.</text>
</comment>
<evidence type="ECO:0000256" key="4">
    <source>
        <dbReference type="ARBA" id="ARBA00022729"/>
    </source>
</evidence>
<evidence type="ECO:0000256" key="1">
    <source>
        <dbReference type="ARBA" id="ARBA00001947"/>
    </source>
</evidence>
<evidence type="ECO:0000256" key="8">
    <source>
        <dbReference type="ARBA" id="ARBA00048348"/>
    </source>
</evidence>
<comment type="cofactor">
    <cofactor evidence="1 9">
        <name>Zn(2+)</name>
        <dbReference type="ChEBI" id="CHEBI:29105"/>
    </cofactor>
</comment>
<dbReference type="PROSITE" id="PS00162">
    <property type="entry name" value="ALPHA_CA_1"/>
    <property type="match status" value="1"/>
</dbReference>
<dbReference type="GO" id="GO:0008270">
    <property type="term" value="F:zinc ion binding"/>
    <property type="evidence" value="ECO:0007669"/>
    <property type="project" value="UniProtKB-UniRule"/>
</dbReference>
<dbReference type="PANTHER" id="PTHR18952">
    <property type="entry name" value="CARBONIC ANHYDRASE"/>
    <property type="match status" value="1"/>
</dbReference>
<keyword evidence="6" id="KW-0325">Glycoprotein</keyword>
<keyword evidence="5 9" id="KW-0862">Zinc</keyword>
<dbReference type="AlphaFoldDB" id="A0A8B7D1A7"/>
<keyword evidence="11" id="KW-1185">Reference proteome</keyword>
<gene>
    <name evidence="12" type="primary">LOC103722250</name>
</gene>
<evidence type="ECO:0000256" key="9">
    <source>
        <dbReference type="RuleBase" id="RU367011"/>
    </source>
</evidence>